<name>A0A0R3SQM0_HYMDI</name>
<dbReference type="PANTHER" id="PTHR13248">
    <property type="entry name" value="TRANSCRIPTION ELONGATION FACTOR B POLYPEPTIDE 2"/>
    <property type="match status" value="1"/>
</dbReference>
<reference evidence="7" key="1">
    <citation type="submission" date="2017-02" db="UniProtKB">
        <authorList>
            <consortium name="WormBaseParasite"/>
        </authorList>
    </citation>
    <scope>IDENTIFICATION</scope>
</reference>
<evidence type="ECO:0000313" key="4">
    <source>
        <dbReference type="EMBL" id="VUZ48442.1"/>
    </source>
</evidence>
<dbReference type="STRING" id="6216.A0A0R3SQM0"/>
<dbReference type="SUPFAM" id="SSF54236">
    <property type="entry name" value="Ubiquitin-like"/>
    <property type="match status" value="1"/>
</dbReference>
<sequence length="129" mass="14469">MKIFLSIRRKKSTIYLTVEETDTVLEVKRQLQGILKVAPDDQCLLYQSITLIDQKPLSFYGINEQSARAHNPAVISLCYRDANGQFEQVDITPYSKPPEMPEVMRCQENQPPRPAVSAGSSTEAAASRP</sequence>
<feature type="compositionally biased region" description="Polar residues" evidence="1">
    <location>
        <begin position="118"/>
        <end position="129"/>
    </location>
</feature>
<evidence type="ECO:0000313" key="6">
    <source>
        <dbReference type="Proteomes" id="UP000321570"/>
    </source>
</evidence>
<evidence type="ECO:0000313" key="3">
    <source>
        <dbReference type="EMBL" id="VDL59693.1"/>
    </source>
</evidence>
<organism evidence="7">
    <name type="scientific">Hymenolepis diminuta</name>
    <name type="common">Rat tapeworm</name>
    <dbReference type="NCBI Taxonomy" id="6216"/>
    <lineage>
        <taxon>Eukaryota</taxon>
        <taxon>Metazoa</taxon>
        <taxon>Spiralia</taxon>
        <taxon>Lophotrochozoa</taxon>
        <taxon>Platyhelminthes</taxon>
        <taxon>Cestoda</taxon>
        <taxon>Eucestoda</taxon>
        <taxon>Cyclophyllidea</taxon>
        <taxon>Hymenolepididae</taxon>
        <taxon>Hymenolepis</taxon>
    </lineage>
</organism>
<proteinExistence type="predicted"/>
<dbReference type="PANTHER" id="PTHR13248:SF4">
    <property type="entry name" value="ELONGIN B"/>
    <property type="match status" value="1"/>
</dbReference>
<dbReference type="OrthoDB" id="7537057at2759"/>
<dbReference type="GO" id="GO:0030891">
    <property type="term" value="C:VCB complex"/>
    <property type="evidence" value="ECO:0007669"/>
    <property type="project" value="InterPro"/>
</dbReference>
<dbReference type="InterPro" id="IPR039049">
    <property type="entry name" value="ELOB"/>
</dbReference>
<dbReference type="InterPro" id="IPR000626">
    <property type="entry name" value="Ubiquitin-like_dom"/>
</dbReference>
<dbReference type="PROSITE" id="PS50053">
    <property type="entry name" value="UBIQUITIN_2"/>
    <property type="match status" value="1"/>
</dbReference>
<protein>
    <submittedName>
        <fullName evidence="7">Ubiquitin-like domain-containing protein</fullName>
    </submittedName>
</protein>
<dbReference type="EMBL" id="UYSG01010929">
    <property type="protein sequence ID" value="VDL59693.1"/>
    <property type="molecule type" value="Genomic_DNA"/>
</dbReference>
<reference evidence="3 5" key="2">
    <citation type="submission" date="2018-11" db="EMBL/GenBank/DDBJ databases">
        <authorList>
            <consortium name="Pathogen Informatics"/>
        </authorList>
    </citation>
    <scope>NUCLEOTIDE SEQUENCE [LARGE SCALE GENOMIC DNA]</scope>
</reference>
<evidence type="ECO:0000313" key="7">
    <source>
        <dbReference type="WBParaSite" id="HDID_0000737701-mRNA-1"/>
    </source>
</evidence>
<dbReference type="Proteomes" id="UP000274504">
    <property type="component" value="Unassembled WGS sequence"/>
</dbReference>
<dbReference type="GO" id="GO:0070449">
    <property type="term" value="C:elongin complex"/>
    <property type="evidence" value="ECO:0007669"/>
    <property type="project" value="InterPro"/>
</dbReference>
<dbReference type="AlphaFoldDB" id="A0A0R3SQM0"/>
<dbReference type="EMBL" id="CABIJS010000288">
    <property type="protein sequence ID" value="VUZ48442.1"/>
    <property type="molecule type" value="Genomic_DNA"/>
</dbReference>
<feature type="region of interest" description="Disordered" evidence="1">
    <location>
        <begin position="97"/>
        <end position="129"/>
    </location>
</feature>
<dbReference type="Pfam" id="PF00240">
    <property type="entry name" value="ubiquitin"/>
    <property type="match status" value="1"/>
</dbReference>
<dbReference type="GO" id="GO:0006368">
    <property type="term" value="P:transcription elongation by RNA polymerase II"/>
    <property type="evidence" value="ECO:0007669"/>
    <property type="project" value="InterPro"/>
</dbReference>
<accession>A0A0R3SQM0</accession>
<evidence type="ECO:0000259" key="2">
    <source>
        <dbReference type="PROSITE" id="PS50053"/>
    </source>
</evidence>
<dbReference type="InterPro" id="IPR029071">
    <property type="entry name" value="Ubiquitin-like_domsf"/>
</dbReference>
<keyword evidence="6" id="KW-1185">Reference proteome</keyword>
<evidence type="ECO:0000313" key="5">
    <source>
        <dbReference type="Proteomes" id="UP000274504"/>
    </source>
</evidence>
<dbReference type="SMART" id="SM00213">
    <property type="entry name" value="UBQ"/>
    <property type="match status" value="1"/>
</dbReference>
<feature type="domain" description="Ubiquitin-like" evidence="2">
    <location>
        <begin position="1"/>
        <end position="66"/>
    </location>
</feature>
<dbReference type="WBParaSite" id="HDID_0000737701-mRNA-1">
    <property type="protein sequence ID" value="HDID_0000737701-mRNA-1"/>
    <property type="gene ID" value="HDID_0000737701"/>
</dbReference>
<dbReference type="Gene3D" id="3.10.20.90">
    <property type="entry name" value="Phosphatidylinositol 3-kinase Catalytic Subunit, Chain A, domain 1"/>
    <property type="match status" value="1"/>
</dbReference>
<reference evidence="4 6" key="3">
    <citation type="submission" date="2019-07" db="EMBL/GenBank/DDBJ databases">
        <authorList>
            <person name="Jastrzebski P J."/>
            <person name="Paukszto L."/>
            <person name="Jastrzebski P J."/>
        </authorList>
    </citation>
    <scope>NUCLEOTIDE SEQUENCE [LARGE SCALE GENOMIC DNA]</scope>
    <source>
        <strain evidence="4 6">WMS-il1</strain>
    </source>
</reference>
<gene>
    <name evidence="3" type="ORF">HDID_LOCUS7375</name>
    <name evidence="4" type="ORF">WMSIL1_LOCUS7717</name>
</gene>
<evidence type="ECO:0000256" key="1">
    <source>
        <dbReference type="SAM" id="MobiDB-lite"/>
    </source>
</evidence>
<dbReference type="Proteomes" id="UP000321570">
    <property type="component" value="Unassembled WGS sequence"/>
</dbReference>